<protein>
    <recommendedName>
        <fullName evidence="1">DUF4326 domain-containing protein</fullName>
    </recommendedName>
</protein>
<dbReference type="GeneID" id="14296635"/>
<name>K4RI33_9CAUD</name>
<dbReference type="Pfam" id="PF14216">
    <property type="entry name" value="DUF4326"/>
    <property type="match status" value="1"/>
</dbReference>
<accession>K4RI33</accession>
<evidence type="ECO:0000259" key="1">
    <source>
        <dbReference type="Pfam" id="PF14216"/>
    </source>
</evidence>
<dbReference type="EMBL" id="HE983845">
    <property type="protein sequence ID" value="CCM43627.1"/>
    <property type="molecule type" value="Genomic_DNA"/>
</dbReference>
<keyword evidence="3" id="KW-1185">Reference proteome</keyword>
<feature type="domain" description="DUF4326" evidence="1">
    <location>
        <begin position="44"/>
        <end position="127"/>
    </location>
</feature>
<dbReference type="OrthoDB" id="19153at10239"/>
<gene>
    <name evidence="2" type="ORF">BN405_2-10_Ab1_orf_83</name>
</gene>
<reference evidence="2 3" key="1">
    <citation type="journal article" date="2013" name="PLoS ONE">
        <title>The Susceptibility of Pseudomonas aeruginosa Strains from Cystic Fibrosis Patients to Bacteriophages.</title>
        <authorList>
            <person name="Essoh C."/>
            <person name="Blouin Y."/>
            <person name="Loukou G."/>
            <person name="Cablanmian A."/>
            <person name="Lathro S."/>
            <person name="Kutter E."/>
            <person name="Thien H.V."/>
            <person name="Vergnaud G."/>
            <person name="Pourcel C."/>
        </authorList>
    </citation>
    <scope>NUCLEOTIDE SEQUENCE [LARGE SCALE GENOMIC DNA]</scope>
    <source>
        <strain evidence="2">VB_PaeM_C2-10_Ab1</strain>
    </source>
</reference>
<proteinExistence type="predicted"/>
<sequence length="139" mass="15924">MRARGRPEACLRRRIRMASLGTGLPPLPIYLHKEATMCAATVVNRHYEKFDVYIGRGSKWGNPFSHKEGTKAIHKVDTVEQAIEGFRIQLWHNIQEGFITIDDLLELDGKRLGCYCKPRPCHGDVLVRAIEWAKRQRGV</sequence>
<dbReference type="InterPro" id="IPR025475">
    <property type="entry name" value="DUF4326"/>
</dbReference>
<dbReference type="RefSeq" id="YP_007236904.1">
    <property type="nucleotide sequence ID" value="NC_019918.1"/>
</dbReference>
<organism evidence="2 3">
    <name type="scientific">Pseudomonas phage vB_PaeM_C2-10_Ab1</name>
    <dbReference type="NCBI Taxonomy" id="1231048"/>
    <lineage>
        <taxon>Viruses</taxon>
        <taxon>Duplodnaviria</taxon>
        <taxon>Heunggongvirae</taxon>
        <taxon>Uroviricota</taxon>
        <taxon>Caudoviricetes</taxon>
        <taxon>Vandenendeviridae</taxon>
        <taxon>Skurskavirinae</taxon>
        <taxon>Pakpunavirus</taxon>
        <taxon>Pakpunavirus CAb1</taxon>
    </lineage>
</organism>
<dbReference type="KEGG" id="vg:14296635"/>
<evidence type="ECO:0000313" key="2">
    <source>
        <dbReference type="EMBL" id="CCM43627.1"/>
    </source>
</evidence>
<evidence type="ECO:0000313" key="3">
    <source>
        <dbReference type="Proteomes" id="UP000001234"/>
    </source>
</evidence>
<dbReference type="Proteomes" id="UP000001234">
    <property type="component" value="Segment"/>
</dbReference>